<protein>
    <submittedName>
        <fullName evidence="2">FHA domain-containing protein</fullName>
    </submittedName>
</protein>
<name>A0AC35TLV4_9BILA</name>
<dbReference type="WBParaSite" id="RSKR_0000200000.1">
    <property type="protein sequence ID" value="RSKR_0000200000.1"/>
    <property type="gene ID" value="RSKR_0000200000"/>
</dbReference>
<organism evidence="1 2">
    <name type="scientific">Rhabditophanes sp. KR3021</name>
    <dbReference type="NCBI Taxonomy" id="114890"/>
    <lineage>
        <taxon>Eukaryota</taxon>
        <taxon>Metazoa</taxon>
        <taxon>Ecdysozoa</taxon>
        <taxon>Nematoda</taxon>
        <taxon>Chromadorea</taxon>
        <taxon>Rhabditida</taxon>
        <taxon>Tylenchina</taxon>
        <taxon>Panagrolaimomorpha</taxon>
        <taxon>Strongyloidoidea</taxon>
        <taxon>Alloionematidae</taxon>
        <taxon>Rhabditophanes</taxon>
    </lineage>
</organism>
<evidence type="ECO:0000313" key="2">
    <source>
        <dbReference type="WBParaSite" id="RSKR_0000200000.1"/>
    </source>
</evidence>
<proteinExistence type="predicted"/>
<dbReference type="Proteomes" id="UP000095286">
    <property type="component" value="Unplaced"/>
</dbReference>
<sequence length="404" mass="45101">MQLFNIVFASVFLTIAGAQTLTGPCVGTTCPASTDTCLNGNCYITTTIPACTDVATNCATLKAGGYCTNDKYVNLMITNCAKTCAKCSTSLPVKDLLCVDTASNCASLRGYCTSNLYFDLALSRSHAAIWFEKNDRFFIKDKGSSNGTFVNGKRLCCQRTESDPMEIFSGDTIQFGNEIFSPDGRIESLSVCCVVQVCSQDLTIINNDNNNKKHIISNLVDKVGGRKNNIDEIFINHLEMSNLKEYMTHIALLDETLKEKLKLLSDATLENKKLVEQAWSLTVREESMVARMEYLEKILEVYLTKFTPVEANIEIVNLHQKIYKMKDELSESVADLLKRVELNRQRAVNAEIKLAEAQILNDIQKIEISQLSTSKVVQETKVNLNTSLKENCLTDNKHGRYTNH</sequence>
<evidence type="ECO:0000313" key="1">
    <source>
        <dbReference type="Proteomes" id="UP000095286"/>
    </source>
</evidence>
<reference evidence="2" key="1">
    <citation type="submission" date="2016-11" db="UniProtKB">
        <authorList>
            <consortium name="WormBaseParasite"/>
        </authorList>
    </citation>
    <scope>IDENTIFICATION</scope>
    <source>
        <strain evidence="2">KR3021</strain>
    </source>
</reference>
<accession>A0AC35TLV4</accession>